<dbReference type="PANTHER" id="PTHR12353:SF31">
    <property type="entry name" value="LD44824P"/>
    <property type="match status" value="1"/>
</dbReference>
<feature type="compositionally biased region" description="Basic and acidic residues" evidence="2">
    <location>
        <begin position="398"/>
        <end position="407"/>
    </location>
</feature>
<organism evidence="3 4">
    <name type="scientific">Scylla paramamosain</name>
    <name type="common">Mud crab</name>
    <dbReference type="NCBI Taxonomy" id="85552"/>
    <lineage>
        <taxon>Eukaryota</taxon>
        <taxon>Metazoa</taxon>
        <taxon>Ecdysozoa</taxon>
        <taxon>Arthropoda</taxon>
        <taxon>Crustacea</taxon>
        <taxon>Multicrustacea</taxon>
        <taxon>Malacostraca</taxon>
        <taxon>Eumalacostraca</taxon>
        <taxon>Eucarida</taxon>
        <taxon>Decapoda</taxon>
        <taxon>Pleocyemata</taxon>
        <taxon>Brachyura</taxon>
        <taxon>Eubrachyura</taxon>
        <taxon>Portunoidea</taxon>
        <taxon>Portunidae</taxon>
        <taxon>Portuninae</taxon>
        <taxon>Scylla</taxon>
    </lineage>
</organism>
<feature type="compositionally biased region" description="Basic and acidic residues" evidence="2">
    <location>
        <begin position="693"/>
        <end position="706"/>
    </location>
</feature>
<gene>
    <name evidence="3" type="ORF">O3P69_001023</name>
</gene>
<evidence type="ECO:0000256" key="2">
    <source>
        <dbReference type="SAM" id="MobiDB-lite"/>
    </source>
</evidence>
<feature type="compositionally biased region" description="Basic and acidic residues" evidence="2">
    <location>
        <begin position="654"/>
        <end position="667"/>
    </location>
</feature>
<protein>
    <recommendedName>
        <fullName evidence="5">Disks large-associated protein 4</fullName>
    </recommendedName>
</protein>
<feature type="compositionally biased region" description="Low complexity" evidence="2">
    <location>
        <begin position="152"/>
        <end position="164"/>
    </location>
</feature>
<feature type="region of interest" description="Disordered" evidence="2">
    <location>
        <begin position="587"/>
        <end position="612"/>
    </location>
</feature>
<proteinExistence type="inferred from homology"/>
<feature type="compositionally biased region" description="Pro residues" evidence="2">
    <location>
        <begin position="509"/>
        <end position="520"/>
    </location>
</feature>
<keyword evidence="4" id="KW-1185">Reference proteome</keyword>
<feature type="region of interest" description="Disordered" evidence="2">
    <location>
        <begin position="832"/>
        <end position="865"/>
    </location>
</feature>
<dbReference type="AlphaFoldDB" id="A0AAW0URF1"/>
<feature type="region of interest" description="Disordered" evidence="2">
    <location>
        <begin position="503"/>
        <end position="531"/>
    </location>
</feature>
<evidence type="ECO:0000313" key="4">
    <source>
        <dbReference type="Proteomes" id="UP001487740"/>
    </source>
</evidence>
<dbReference type="EMBL" id="JARAKH010000008">
    <property type="protein sequence ID" value="KAK8401601.1"/>
    <property type="molecule type" value="Genomic_DNA"/>
</dbReference>
<dbReference type="GO" id="GO:0099572">
    <property type="term" value="C:postsynaptic specialization"/>
    <property type="evidence" value="ECO:0007669"/>
    <property type="project" value="TreeGrafter"/>
</dbReference>
<dbReference type="GO" id="GO:0098978">
    <property type="term" value="C:glutamatergic synapse"/>
    <property type="evidence" value="ECO:0007669"/>
    <property type="project" value="TreeGrafter"/>
</dbReference>
<feature type="compositionally biased region" description="Polar residues" evidence="2">
    <location>
        <begin position="731"/>
        <end position="741"/>
    </location>
</feature>
<feature type="region of interest" description="Disordered" evidence="2">
    <location>
        <begin position="1152"/>
        <end position="1231"/>
    </location>
</feature>
<feature type="region of interest" description="Disordered" evidence="2">
    <location>
        <begin position="145"/>
        <end position="164"/>
    </location>
</feature>
<dbReference type="GO" id="GO:0060090">
    <property type="term" value="F:molecular adaptor activity"/>
    <property type="evidence" value="ECO:0007669"/>
    <property type="project" value="TreeGrafter"/>
</dbReference>
<evidence type="ECO:0000256" key="1">
    <source>
        <dbReference type="ARBA" id="ARBA00008839"/>
    </source>
</evidence>
<feature type="compositionally biased region" description="Low complexity" evidence="2">
    <location>
        <begin position="374"/>
        <end position="389"/>
    </location>
</feature>
<dbReference type="Pfam" id="PF03359">
    <property type="entry name" value="GKAP"/>
    <property type="match status" value="1"/>
</dbReference>
<comment type="caution">
    <text evidence="3">The sequence shown here is derived from an EMBL/GenBank/DDBJ whole genome shotgun (WGS) entry which is preliminary data.</text>
</comment>
<reference evidence="3 4" key="1">
    <citation type="submission" date="2023-03" db="EMBL/GenBank/DDBJ databases">
        <title>High-quality genome of Scylla paramamosain provides insights in environmental adaptation.</title>
        <authorList>
            <person name="Zhang L."/>
        </authorList>
    </citation>
    <scope>NUCLEOTIDE SEQUENCE [LARGE SCALE GENOMIC DNA]</scope>
    <source>
        <strain evidence="3">LZ_2023a</strain>
        <tissue evidence="3">Muscle</tissue>
    </source>
</reference>
<feature type="compositionally biased region" description="Basic residues" evidence="2">
    <location>
        <begin position="408"/>
        <end position="417"/>
    </location>
</feature>
<feature type="compositionally biased region" description="Low complexity" evidence="2">
    <location>
        <begin position="521"/>
        <end position="531"/>
    </location>
</feature>
<feature type="compositionally biased region" description="Polar residues" evidence="2">
    <location>
        <begin position="880"/>
        <end position="904"/>
    </location>
</feature>
<feature type="region of interest" description="Disordered" evidence="2">
    <location>
        <begin position="349"/>
        <end position="443"/>
    </location>
</feature>
<feature type="region of interest" description="Disordered" evidence="2">
    <location>
        <begin position="643"/>
        <end position="667"/>
    </location>
</feature>
<dbReference type="Proteomes" id="UP001487740">
    <property type="component" value="Unassembled WGS sequence"/>
</dbReference>
<comment type="similarity">
    <text evidence="1">Belongs to the SAPAP family.</text>
</comment>
<evidence type="ECO:0000313" key="3">
    <source>
        <dbReference type="EMBL" id="KAK8401601.1"/>
    </source>
</evidence>
<evidence type="ECO:0008006" key="5">
    <source>
        <dbReference type="Google" id="ProtNLM"/>
    </source>
</evidence>
<feature type="region of interest" description="Disordered" evidence="2">
    <location>
        <begin position="693"/>
        <end position="747"/>
    </location>
</feature>
<dbReference type="InterPro" id="IPR005026">
    <property type="entry name" value="SAPAP"/>
</dbReference>
<dbReference type="PANTHER" id="PTHR12353">
    <property type="entry name" value="DISKS LARGE-ASSOCIATED PROTEIN DAP SAP90/PSD-95-ASSOCIATED PROTEIN"/>
    <property type="match status" value="1"/>
</dbReference>
<sequence length="1231" mass="136437">MRRCRYKKCVFTSAAFHHFPSVGLWRWFSLVTRCLSPPGLAWECPEFVWSFVLWFQSKKRRRWACPAAGDVMCSEARPEPHRPKIELVRVSSSERAKIPVNPVQLNLVYRHVRSATYARPGTKPLSPPDAAPYHHYHYHHHHHYHHYHHHPSNTTTTTTTSTTTTTRRPRWLWAPWRSHSSTGPLSCTKSCDDLNRVSGAAHSAASRSEGCLLTLLLTPRSGASPHSGAKYRLWRGFSRSSRDVSVLPTPNPPRTAVSLTLMDRLTPRPARPVRHKASTLPYSAASGPQPAARRQRGLVALLRRLSPRIKRSPSPERPWVTVEPRPPDRSSIASDHSFEAALQSRCPDLLAPPRATPAHTTNETAGKGGEGGRSSRSGLSSLLTSLKSTRSPRHEKHASHDSTGKTRHDQRRPRHSVRPPTATAPPEQRVAEGDVVSHPAAAEPPVPATLVPTLQLIHSQVDSRAATDLSTTLSSLQISTRPTVTVQRPHTLNLPTRAHTRVGWTADPGLPPHPPPPSPLPLSSLPPQMSQSLHTQTTSVDSIGSCSLDVNATGTTTPATMVLDGSEHSLRSVSLEHKLSEVGDSDVVTPTRPILRPQPFTDPGPPPRDSFKTPSYLGISCAVNGYNRLNRYDSTLREGFRSRDASPARLAFSRSRDSSPMRPEWKGFDYRTKVSPQATAAKIKELKEELARFKEEFPHPPGERGRQNISKRLGRRPSQGRSISVDRGYLTKSTSQGTMNGLDTPIASPGRIVEITMTDKSSVKSSSYQYSYEERTVRSNGSETTSTYTCTTHANGDTPDKSFIQSRIERLYGPGALGSGFRSRRSLLELEKEQKDREAAGHRSPLIAPHSDSHYDPDAQAPEGFPSVFRHLRPEFRTQLQVKRNSGTPKTCLSPQPLSPSQVESPKRPGRVIPITLTDTCERKPSKPPVTPKPELPISNDIQRSNVTRRESKPMVVQKIVNGNGNIEEIEVTVDKEPSVNGSVEHKVSEDKVLEDSVIRTSKVNGVPESVKVNGIVSEDVEQKDGHYFLKIVDEVIREIEQKVAQIESYLEASGSEMSEEVKGKVLAAVGKARLLISQKIQQFQGLCHKNINTSADEEFPTTCEDLAGFWDMVSIQVEDIRQSLKEIETLRSNNWQERVGTDTIDGAEVVVSTGKARRKPAPRPSRPARSTKASVEKSEEGKTRDEARRKMIEERRKAMKEAMKAKKAEAEAKKGEAGEDAVEIFIPEGK</sequence>
<feature type="region of interest" description="Disordered" evidence="2">
    <location>
        <begin position="880"/>
        <end position="909"/>
    </location>
</feature>
<feature type="compositionally biased region" description="Basic and acidic residues" evidence="2">
    <location>
        <begin position="832"/>
        <end position="841"/>
    </location>
</feature>
<feature type="region of interest" description="Disordered" evidence="2">
    <location>
        <begin position="271"/>
        <end position="332"/>
    </location>
</feature>
<dbReference type="GO" id="GO:0023052">
    <property type="term" value="P:signaling"/>
    <property type="evidence" value="ECO:0007669"/>
    <property type="project" value="InterPro"/>
</dbReference>
<accession>A0AAW0URF1</accession>
<feature type="compositionally biased region" description="Basic and acidic residues" evidence="2">
    <location>
        <begin position="1175"/>
        <end position="1218"/>
    </location>
</feature>
<name>A0AAW0URF1_SCYPA</name>